<dbReference type="SUPFAM" id="SSF51604">
    <property type="entry name" value="Enolase C-terminal domain-like"/>
    <property type="match status" value="1"/>
</dbReference>
<dbReference type="InterPro" id="IPR029017">
    <property type="entry name" value="Enolase-like_N"/>
</dbReference>
<dbReference type="RefSeq" id="WP_109603927.1">
    <property type="nucleotide sequence ID" value="NZ_JAMHJO010000001.1"/>
</dbReference>
<dbReference type="Gene3D" id="3.30.390.10">
    <property type="entry name" value="Enolase-like, N-terminal domain"/>
    <property type="match status" value="1"/>
</dbReference>
<dbReference type="Gene3D" id="3.20.20.120">
    <property type="entry name" value="Enolase-like C-terminal domain"/>
    <property type="match status" value="1"/>
</dbReference>
<dbReference type="AlphaFoldDB" id="A0AA45C8S6"/>
<dbReference type="PANTHER" id="PTHR48080">
    <property type="entry name" value="D-GALACTONATE DEHYDRATASE-RELATED"/>
    <property type="match status" value="1"/>
</dbReference>
<dbReference type="SUPFAM" id="SSF54826">
    <property type="entry name" value="Enolase N-terminal domain-like"/>
    <property type="match status" value="1"/>
</dbReference>
<sequence>MIRKRDVFYWQERSILKNLNMEWKEHIVFKIIDEDGIEGLGSATPYKNFGETFKTTMAVVESLRRFSENFDDLNELYDFQTDLEFIIKKEHAAKTAVLLAISDYLIKKNSIDISKILYTKKDNTYQETLKRVYWKKDLNIYSLNLDKKNTLKFEFIEKPDLKDIINIKKLFGKYDLWFDFRGFLNYHEFRRVYNILKDLSIIGFEQPVKPGSEDNIYDMYELPIFWDESIENMENIKKLKGQGLVLDITKMGGLLNMRKALNISELFGFETVISTRLEHPYNINWSKKIKNSFNFVDLNIDNYIVKTSK</sequence>
<keyword evidence="2" id="KW-0479">Metal-binding</keyword>
<comment type="caution">
    <text evidence="4">The sequence shown here is derived from an EMBL/GenBank/DDBJ whole genome shotgun (WGS) entry which is preliminary data.</text>
</comment>
<dbReference type="Proteomes" id="UP000245921">
    <property type="component" value="Unassembled WGS sequence"/>
</dbReference>
<dbReference type="InterPro" id="IPR034593">
    <property type="entry name" value="DgoD-like"/>
</dbReference>
<dbReference type="PANTHER" id="PTHR48080:SF3">
    <property type="entry name" value="ENOLASE SUPERFAMILY MEMBER DDB_G0284701"/>
    <property type="match status" value="1"/>
</dbReference>
<evidence type="ECO:0000256" key="2">
    <source>
        <dbReference type="ARBA" id="ARBA00022723"/>
    </source>
</evidence>
<dbReference type="InterPro" id="IPR036849">
    <property type="entry name" value="Enolase-like_C_sf"/>
</dbReference>
<comment type="similarity">
    <text evidence="1">Belongs to the mandelate racemase/muconate lactonizing enzyme family.</text>
</comment>
<evidence type="ECO:0000259" key="3">
    <source>
        <dbReference type="Pfam" id="PF13378"/>
    </source>
</evidence>
<dbReference type="Pfam" id="PF13378">
    <property type="entry name" value="MR_MLE_C"/>
    <property type="match status" value="1"/>
</dbReference>
<protein>
    <submittedName>
        <fullName evidence="4">L-alanine-DL-glutamate epimerase-like enolase superfamily enzyme</fullName>
    </submittedName>
</protein>
<evidence type="ECO:0000313" key="4">
    <source>
        <dbReference type="EMBL" id="PWJ96310.1"/>
    </source>
</evidence>
<accession>A0AA45C8S6</accession>
<dbReference type="EMBL" id="QGGI01000002">
    <property type="protein sequence ID" value="PWJ96310.1"/>
    <property type="molecule type" value="Genomic_DNA"/>
</dbReference>
<reference evidence="4 5" key="1">
    <citation type="submission" date="2018-05" db="EMBL/GenBank/DDBJ databases">
        <title>Genomic Encyclopedia of Type Strains, Phase IV (KMG-IV): sequencing the most valuable type-strain genomes for metagenomic binning, comparative biology and taxonomic classification.</title>
        <authorList>
            <person name="Goeker M."/>
        </authorList>
    </citation>
    <scope>NUCLEOTIDE SEQUENCE [LARGE SCALE GENOMIC DNA]</scope>
    <source>
        <strain evidence="4 5">DSM 24906</strain>
    </source>
</reference>
<proteinExistence type="inferred from homology"/>
<dbReference type="InterPro" id="IPR029065">
    <property type="entry name" value="Enolase_C-like"/>
</dbReference>
<dbReference type="GO" id="GO:0046872">
    <property type="term" value="F:metal ion binding"/>
    <property type="evidence" value="ECO:0007669"/>
    <property type="project" value="UniProtKB-KW"/>
</dbReference>
<keyword evidence="5" id="KW-1185">Reference proteome</keyword>
<evidence type="ECO:0000313" key="5">
    <source>
        <dbReference type="Proteomes" id="UP000245921"/>
    </source>
</evidence>
<feature type="domain" description="Enolase C-terminal" evidence="3">
    <location>
        <begin position="158"/>
        <end position="273"/>
    </location>
</feature>
<gene>
    <name evidence="4" type="ORF">C7380_102228</name>
</gene>
<organism evidence="4 5">
    <name type="scientific">Oceanotoga teriensis</name>
    <dbReference type="NCBI Taxonomy" id="515440"/>
    <lineage>
        <taxon>Bacteria</taxon>
        <taxon>Thermotogati</taxon>
        <taxon>Thermotogota</taxon>
        <taxon>Thermotogae</taxon>
        <taxon>Petrotogales</taxon>
        <taxon>Petrotogaceae</taxon>
        <taxon>Oceanotoga</taxon>
    </lineage>
</organism>
<name>A0AA45C8S6_9BACT</name>
<evidence type="ECO:0000256" key="1">
    <source>
        <dbReference type="ARBA" id="ARBA00008031"/>
    </source>
</evidence>